<keyword evidence="2" id="KW-1133">Transmembrane helix</keyword>
<organism evidence="3 4">
    <name type="scientific">Cladobotryum mycophilum</name>
    <dbReference type="NCBI Taxonomy" id="491253"/>
    <lineage>
        <taxon>Eukaryota</taxon>
        <taxon>Fungi</taxon>
        <taxon>Dikarya</taxon>
        <taxon>Ascomycota</taxon>
        <taxon>Pezizomycotina</taxon>
        <taxon>Sordariomycetes</taxon>
        <taxon>Hypocreomycetidae</taxon>
        <taxon>Hypocreales</taxon>
        <taxon>Hypocreaceae</taxon>
        <taxon>Cladobotryum</taxon>
    </lineage>
</organism>
<keyword evidence="4" id="KW-1185">Reference proteome</keyword>
<evidence type="ECO:0000313" key="4">
    <source>
        <dbReference type="Proteomes" id="UP001338125"/>
    </source>
</evidence>
<evidence type="ECO:0000313" key="3">
    <source>
        <dbReference type="EMBL" id="KAK5995008.1"/>
    </source>
</evidence>
<gene>
    <name evidence="3" type="ORF">PT974_03398</name>
</gene>
<feature type="region of interest" description="Disordered" evidence="1">
    <location>
        <begin position="1"/>
        <end position="25"/>
    </location>
</feature>
<accession>A0ABR0SS72</accession>
<sequence length="353" mass="39334">MRAGDPKAQPGVNSTNEKTPGVHKSTGFHFKIRQPTDNVRIKLPVVLSFLTSALELDQLTFKTEDNMSLAMVGSSTASVLPVTDINVQIRLKLSPIAVLKQKGLEDAIKEFCHKASILRSNVDSTDWVHNTCIQLCEISVLASRVLLLKLTDFSKFDKLGKFSGSDWEIIDFVLRDDSADFWSGSLGVMMTFIDFSRKAFSETTLVFCVIPFIGILTGPPVATIMCSLLFAVTVLGCMVCAWGFHQLKKVVKRGFFLLQGVHTGISAGWSSTLTVESSLEVLRRRNGEGLSRLLSPDNDRQQEWEAIVGSCPQQQQNEQTLEQQNVFYRLLEGQLKLLRQQRTLFGNLKKTDS</sequence>
<evidence type="ECO:0000256" key="2">
    <source>
        <dbReference type="SAM" id="Phobius"/>
    </source>
</evidence>
<evidence type="ECO:0000256" key="1">
    <source>
        <dbReference type="SAM" id="MobiDB-lite"/>
    </source>
</evidence>
<reference evidence="3 4" key="1">
    <citation type="submission" date="2024-01" db="EMBL/GenBank/DDBJ databases">
        <title>Complete genome of Cladobotryum mycophilum ATHUM6906.</title>
        <authorList>
            <person name="Christinaki A.C."/>
            <person name="Myridakis A.I."/>
            <person name="Kouvelis V.N."/>
        </authorList>
    </citation>
    <scope>NUCLEOTIDE SEQUENCE [LARGE SCALE GENOMIC DNA]</scope>
    <source>
        <strain evidence="3 4">ATHUM6906</strain>
    </source>
</reference>
<feature type="transmembrane region" description="Helical" evidence="2">
    <location>
        <begin position="222"/>
        <end position="244"/>
    </location>
</feature>
<comment type="caution">
    <text evidence="3">The sequence shown here is derived from an EMBL/GenBank/DDBJ whole genome shotgun (WGS) entry which is preliminary data.</text>
</comment>
<name>A0ABR0SS72_9HYPO</name>
<dbReference type="Proteomes" id="UP001338125">
    <property type="component" value="Unassembled WGS sequence"/>
</dbReference>
<feature type="transmembrane region" description="Helical" evidence="2">
    <location>
        <begin position="199"/>
        <end position="216"/>
    </location>
</feature>
<dbReference type="EMBL" id="JAVFKD010000004">
    <property type="protein sequence ID" value="KAK5995008.1"/>
    <property type="molecule type" value="Genomic_DNA"/>
</dbReference>
<proteinExistence type="predicted"/>
<keyword evidence="2" id="KW-0472">Membrane</keyword>
<protein>
    <submittedName>
        <fullName evidence="3">Uncharacterized protein</fullName>
    </submittedName>
</protein>
<keyword evidence="2" id="KW-0812">Transmembrane</keyword>